<dbReference type="EMBL" id="FNJC01000001">
    <property type="protein sequence ID" value="SDO33546.1"/>
    <property type="molecule type" value="Genomic_DNA"/>
</dbReference>
<comment type="similarity">
    <text evidence="2">Belongs to the chromate ion transporter (CHR) (TC 2.A.51) family.</text>
</comment>
<evidence type="ECO:0000313" key="9">
    <source>
        <dbReference type="Proteomes" id="UP000198795"/>
    </source>
</evidence>
<proteinExistence type="inferred from homology"/>
<keyword evidence="5 7" id="KW-1133">Transmembrane helix</keyword>
<evidence type="ECO:0000256" key="4">
    <source>
        <dbReference type="ARBA" id="ARBA00022692"/>
    </source>
</evidence>
<keyword evidence="6 7" id="KW-0472">Membrane</keyword>
<keyword evidence="4 7" id="KW-0812">Transmembrane</keyword>
<evidence type="ECO:0000256" key="6">
    <source>
        <dbReference type="ARBA" id="ARBA00023136"/>
    </source>
</evidence>
<feature type="transmembrane region" description="Helical" evidence="7">
    <location>
        <begin position="349"/>
        <end position="367"/>
    </location>
</feature>
<dbReference type="Pfam" id="PF02417">
    <property type="entry name" value="Chromate_transp"/>
    <property type="match status" value="2"/>
</dbReference>
<dbReference type="PANTHER" id="PTHR33567">
    <property type="entry name" value="CHROMATE ION TRANSPORTER (EUROFUNG)"/>
    <property type="match status" value="1"/>
</dbReference>
<evidence type="ECO:0000256" key="2">
    <source>
        <dbReference type="ARBA" id="ARBA00005262"/>
    </source>
</evidence>
<evidence type="ECO:0000256" key="7">
    <source>
        <dbReference type="SAM" id="Phobius"/>
    </source>
</evidence>
<feature type="transmembrane region" description="Helical" evidence="7">
    <location>
        <begin position="313"/>
        <end position="337"/>
    </location>
</feature>
<dbReference type="RefSeq" id="WP_090226859.1">
    <property type="nucleotide sequence ID" value="NZ_FNJC01000001.1"/>
</dbReference>
<feature type="transmembrane region" description="Helical" evidence="7">
    <location>
        <begin position="17"/>
        <end position="42"/>
    </location>
</feature>
<feature type="transmembrane region" description="Helical" evidence="7">
    <location>
        <begin position="214"/>
        <end position="235"/>
    </location>
</feature>
<feature type="transmembrane region" description="Helical" evidence="7">
    <location>
        <begin position="119"/>
        <end position="141"/>
    </location>
</feature>
<dbReference type="InterPro" id="IPR014047">
    <property type="entry name" value="Chr_Tranpt_l_chain"/>
</dbReference>
<dbReference type="PANTHER" id="PTHR33567:SF3">
    <property type="entry name" value="CHROMATE ION TRANSPORTER (EUROFUNG)"/>
    <property type="match status" value="1"/>
</dbReference>
<evidence type="ECO:0000256" key="3">
    <source>
        <dbReference type="ARBA" id="ARBA00022475"/>
    </source>
</evidence>
<accession>A0A1H0IQ67</accession>
<name>A0A1H0IQ67_9HYPH</name>
<dbReference type="Proteomes" id="UP000198795">
    <property type="component" value="Unassembled WGS sequence"/>
</dbReference>
<gene>
    <name evidence="8" type="ORF">SAMN04488061_0921</name>
</gene>
<dbReference type="PIRSF" id="PIRSF004810">
    <property type="entry name" value="ChrA"/>
    <property type="match status" value="1"/>
</dbReference>
<protein>
    <submittedName>
        <fullName evidence="8">Chromate transporter</fullName>
    </submittedName>
</protein>
<reference evidence="8 9" key="1">
    <citation type="submission" date="2016-10" db="EMBL/GenBank/DDBJ databases">
        <authorList>
            <person name="Varghese N."/>
            <person name="Submissions S."/>
        </authorList>
    </citation>
    <scope>NUCLEOTIDE SEQUENCE [LARGE SCALE GENOMIC DNA]</scope>
    <source>
        <strain evidence="8 9">CGMCC 1.6497</strain>
    </source>
</reference>
<evidence type="ECO:0000313" key="8">
    <source>
        <dbReference type="EMBL" id="SDO33546.1"/>
    </source>
</evidence>
<dbReference type="InterPro" id="IPR003370">
    <property type="entry name" value="Chromate_transpt"/>
</dbReference>
<organism evidence="8 9">
    <name type="scientific">Filomicrobium insigne</name>
    <dbReference type="NCBI Taxonomy" id="418854"/>
    <lineage>
        <taxon>Bacteria</taxon>
        <taxon>Pseudomonadati</taxon>
        <taxon>Pseudomonadota</taxon>
        <taxon>Alphaproteobacteria</taxon>
        <taxon>Hyphomicrobiales</taxon>
        <taxon>Hyphomicrobiaceae</taxon>
        <taxon>Filomicrobium</taxon>
    </lineage>
</organism>
<evidence type="ECO:0000256" key="5">
    <source>
        <dbReference type="ARBA" id="ARBA00022989"/>
    </source>
</evidence>
<evidence type="ECO:0000256" key="1">
    <source>
        <dbReference type="ARBA" id="ARBA00004651"/>
    </source>
</evidence>
<keyword evidence="3" id="KW-1003">Cell membrane</keyword>
<comment type="caution">
    <text evidence="8">The sequence shown here is derived from an EMBL/GenBank/DDBJ whole genome shotgun (WGS) entry which is preliminary data.</text>
</comment>
<feature type="transmembrane region" description="Helical" evidence="7">
    <location>
        <begin position="91"/>
        <end position="113"/>
    </location>
</feature>
<keyword evidence="9" id="KW-1185">Reference proteome</keyword>
<feature type="transmembrane region" description="Helical" evidence="7">
    <location>
        <begin position="153"/>
        <end position="186"/>
    </location>
</feature>
<dbReference type="NCBIfam" id="TIGR00937">
    <property type="entry name" value="2A51"/>
    <property type="match status" value="1"/>
</dbReference>
<comment type="subcellular location">
    <subcellularLocation>
        <location evidence="1">Cell membrane</location>
        <topology evidence="1">Multi-pass membrane protein</topology>
    </subcellularLocation>
</comment>
<sequence length="416" mass="43187">MTLATEGAEDSKRRSSVWVIFLIFTRLGLTSFGGPIAHLGYFREEFIARRRWMSEAEYADMVALAQFLPGPASSQVGFAIGVLRGGFLGGLAAWAGFTLPSVFLLIAFAYGTAGFDSPLAASVLHGLKIVAVAVVAQAVWGMTRSLCPDRERATIAVLAVLIIAFVGGSLGQISAIVLGGLIGLLIANRLPDATSATSAASSHTHLAMPLSRGAGAALLLTAIALLGALPLLHHLNIGGQEIALFDAFYRAGALVFGGGHVVLPLLQDSVVDAGWVTPDAFMAGYGATQAVPGPLFTFAAYLGFVSGPEPHGWSGAAIALAAVFLPGLLLMMGALPYWDTLRRFKSARAAMAGINAAVVGVLGAALYDPVWTSAILNLKDFTLAVIAFVLLMAWKAPAWMVVVGTALGAVVFAQIP</sequence>